<name>A0A1A6HYQ0_NEOLE</name>
<accession>A0A1A6HYQ0</accession>
<sequence length="117" mass="12573">MQTLPVCLPMLILGNKIGSPEAINAEGYSSGTPISTAALGQSSKLAARDHNLAKEESQTQTQKDLTMNFCCSENIDMLKTLPGSPEREVQEADCEALIRGFEGRLDDNDGSTKEVEA</sequence>
<dbReference type="EMBL" id="LZPO01007957">
    <property type="protein sequence ID" value="OBS83145.1"/>
    <property type="molecule type" value="Genomic_DNA"/>
</dbReference>
<keyword evidence="2" id="KW-1185">Reference proteome</keyword>
<dbReference type="Proteomes" id="UP000092124">
    <property type="component" value="Unassembled WGS sequence"/>
</dbReference>
<evidence type="ECO:0000313" key="2">
    <source>
        <dbReference type="Proteomes" id="UP000092124"/>
    </source>
</evidence>
<evidence type="ECO:0000313" key="1">
    <source>
        <dbReference type="EMBL" id="OBS83145.1"/>
    </source>
</evidence>
<dbReference type="AlphaFoldDB" id="A0A1A6HYQ0"/>
<protein>
    <submittedName>
        <fullName evidence="1">Uncharacterized protein</fullName>
    </submittedName>
</protein>
<gene>
    <name evidence="1" type="ORF">A6R68_22860</name>
</gene>
<organism evidence="1 2">
    <name type="scientific">Neotoma lepida</name>
    <name type="common">Desert woodrat</name>
    <dbReference type="NCBI Taxonomy" id="56216"/>
    <lineage>
        <taxon>Eukaryota</taxon>
        <taxon>Metazoa</taxon>
        <taxon>Chordata</taxon>
        <taxon>Craniata</taxon>
        <taxon>Vertebrata</taxon>
        <taxon>Euteleostomi</taxon>
        <taxon>Mammalia</taxon>
        <taxon>Eutheria</taxon>
        <taxon>Euarchontoglires</taxon>
        <taxon>Glires</taxon>
        <taxon>Rodentia</taxon>
        <taxon>Myomorpha</taxon>
        <taxon>Muroidea</taxon>
        <taxon>Cricetidae</taxon>
        <taxon>Neotominae</taxon>
        <taxon>Neotoma</taxon>
    </lineage>
</organism>
<comment type="caution">
    <text evidence="1">The sequence shown here is derived from an EMBL/GenBank/DDBJ whole genome shotgun (WGS) entry which is preliminary data.</text>
</comment>
<proteinExistence type="predicted"/>
<reference evidence="1 2" key="1">
    <citation type="submission" date="2016-06" db="EMBL/GenBank/DDBJ databases">
        <title>The Draft Genome Sequence and Annotation of the Desert Woodrat Neotoma lepida.</title>
        <authorList>
            <person name="Campbell M."/>
            <person name="Oakeson K.F."/>
            <person name="Yandell M."/>
            <person name="Halpert J.R."/>
            <person name="Dearing D."/>
        </authorList>
    </citation>
    <scope>NUCLEOTIDE SEQUENCE [LARGE SCALE GENOMIC DNA]</scope>
    <source>
        <strain evidence="1">417</strain>
        <tissue evidence="1">Liver</tissue>
    </source>
</reference>